<feature type="region of interest" description="Disordered" evidence="1">
    <location>
        <begin position="1"/>
        <end position="101"/>
    </location>
</feature>
<feature type="compositionally biased region" description="Low complexity" evidence="1">
    <location>
        <begin position="60"/>
        <end position="70"/>
    </location>
</feature>
<evidence type="ECO:0000313" key="3">
    <source>
        <dbReference type="Proteomes" id="UP001498935"/>
    </source>
</evidence>
<proteinExistence type="predicted"/>
<keyword evidence="3" id="KW-1185">Reference proteome</keyword>
<organism evidence="2 3">
    <name type="scientific">Brevibacterium ammoniilyticum</name>
    <dbReference type="NCBI Taxonomy" id="1046555"/>
    <lineage>
        <taxon>Bacteria</taxon>
        <taxon>Bacillati</taxon>
        <taxon>Actinomycetota</taxon>
        <taxon>Actinomycetes</taxon>
        <taxon>Micrococcales</taxon>
        <taxon>Brevibacteriaceae</taxon>
        <taxon>Brevibacterium</taxon>
    </lineage>
</organism>
<accession>A0ABP9TXN5</accession>
<evidence type="ECO:0000256" key="1">
    <source>
        <dbReference type="SAM" id="MobiDB-lite"/>
    </source>
</evidence>
<evidence type="ECO:0000313" key="2">
    <source>
        <dbReference type="EMBL" id="GAA5339539.1"/>
    </source>
</evidence>
<name>A0ABP9TXN5_9MICO</name>
<feature type="compositionally biased region" description="Basic and acidic residues" evidence="1">
    <location>
        <begin position="83"/>
        <end position="92"/>
    </location>
</feature>
<protein>
    <submittedName>
        <fullName evidence="2">Uncharacterized protein</fullName>
    </submittedName>
</protein>
<comment type="caution">
    <text evidence="2">The sequence shown here is derived from an EMBL/GenBank/DDBJ whole genome shotgun (WGS) entry which is preliminary data.</text>
</comment>
<sequence>MPGRTADPCRDRGAQGFDLGDVAGPEPGEVEIARATGPLRGTGSAGTRGFDDDLAEAVDPVRPNPVTGVRGVRRVGDEVPDAGLRDESERPQGRVPAGAVA</sequence>
<reference evidence="2 3" key="1">
    <citation type="submission" date="2024-02" db="EMBL/GenBank/DDBJ databases">
        <title>Characterization of antibiotic resistant novel bacterial strains and their environmental applications.</title>
        <authorList>
            <person name="Manzoor S."/>
            <person name="Abbas S."/>
            <person name="Arshad M."/>
            <person name="Li W.J."/>
            <person name="Ahmed I."/>
        </authorList>
    </citation>
    <scope>NUCLEOTIDE SEQUENCE [LARGE SCALE GENOMIC DNA]</scope>
    <source>
        <strain evidence="2 3">KACC 15558</strain>
    </source>
</reference>
<gene>
    <name evidence="2" type="ORF">KACC15558_05790</name>
</gene>
<dbReference type="EMBL" id="BAABNP010000002">
    <property type="protein sequence ID" value="GAA5339539.1"/>
    <property type="molecule type" value="Genomic_DNA"/>
</dbReference>
<dbReference type="Proteomes" id="UP001498935">
    <property type="component" value="Unassembled WGS sequence"/>
</dbReference>